<keyword evidence="1" id="KW-0547">Nucleotide-binding</keyword>
<sequence>MIQALDHRAARLEAWVRARLAAPVSWSVVSADASSRRYFRAQARARSWIAVDSPPESQNNQAFVDIAALFRGAGLNVPTVLACDLDAGFLLLSDLGRQRFIDVLNADNADDLFASAIAALVDWQAASRPEVLPAYDRATLWREIRLFDQWYLPRVLGHVAGPEELQALEAAYTFIIDRMAAQPSVFVHRDYMPRNLMMAASLPGIIDFQDARYGPASYDVASLFRDAFISWPEDRISTWMHAYWQAARARHVPVADDWRTFVDDVALTGAQRHLKIMGLFVRLAEQQNKPAYAADLGRFARYLAPVVHAHAALAPLRAPIDAAVARHAGPL</sequence>
<organism evidence="4 5">
    <name type="scientific">Salinisphaera japonica YTM-1</name>
    <dbReference type="NCBI Taxonomy" id="1209778"/>
    <lineage>
        <taxon>Bacteria</taxon>
        <taxon>Pseudomonadati</taxon>
        <taxon>Pseudomonadota</taxon>
        <taxon>Gammaproteobacteria</taxon>
        <taxon>Salinisphaerales</taxon>
        <taxon>Salinisphaeraceae</taxon>
        <taxon>Salinisphaera</taxon>
    </lineage>
</organism>
<comment type="caution">
    <text evidence="4">The sequence shown here is derived from an EMBL/GenBank/DDBJ whole genome shotgun (WGS) entry which is preliminary data.</text>
</comment>
<dbReference type="PANTHER" id="PTHR33540:SF1">
    <property type="entry name" value="N-ACETYLMURAMATE_N-ACETYLGLUCOSAMINE KINASE"/>
    <property type="match status" value="1"/>
</dbReference>
<reference evidence="4 5" key="1">
    <citation type="submission" date="2013-10" db="EMBL/GenBank/DDBJ databases">
        <title>Salinisphaera japonica YTM-1 Genome Sequencing.</title>
        <authorList>
            <person name="Lai Q."/>
            <person name="Li C."/>
            <person name="Shao Z."/>
        </authorList>
    </citation>
    <scope>NUCLEOTIDE SEQUENCE [LARGE SCALE GENOMIC DNA]</scope>
    <source>
        <strain evidence="4 5">YTM-1</strain>
    </source>
</reference>
<dbReference type="Gene3D" id="3.30.200.20">
    <property type="entry name" value="Phosphorylase Kinase, domain 1"/>
    <property type="match status" value="1"/>
</dbReference>
<dbReference type="GO" id="GO:0016740">
    <property type="term" value="F:transferase activity"/>
    <property type="evidence" value="ECO:0007669"/>
    <property type="project" value="UniProtKB-KW"/>
</dbReference>
<evidence type="ECO:0000259" key="3">
    <source>
        <dbReference type="Pfam" id="PF01636"/>
    </source>
</evidence>
<evidence type="ECO:0000256" key="2">
    <source>
        <dbReference type="ARBA" id="ARBA00022840"/>
    </source>
</evidence>
<accession>A0A423PWV3</accession>
<dbReference type="EMBL" id="AYKG01000012">
    <property type="protein sequence ID" value="ROO30086.1"/>
    <property type="molecule type" value="Genomic_DNA"/>
</dbReference>
<dbReference type="Gene3D" id="3.90.1200.10">
    <property type="match status" value="1"/>
</dbReference>
<evidence type="ECO:0000256" key="1">
    <source>
        <dbReference type="ARBA" id="ARBA00022741"/>
    </source>
</evidence>
<protein>
    <submittedName>
        <fullName evidence="4">Aminoglycoside phosphotransferase</fullName>
    </submittedName>
</protein>
<dbReference type="AlphaFoldDB" id="A0A423PWV3"/>
<name>A0A423PWV3_9GAMM</name>
<dbReference type="SUPFAM" id="SSF56112">
    <property type="entry name" value="Protein kinase-like (PK-like)"/>
    <property type="match status" value="1"/>
</dbReference>
<dbReference type="Pfam" id="PF01636">
    <property type="entry name" value="APH"/>
    <property type="match status" value="1"/>
</dbReference>
<evidence type="ECO:0000313" key="4">
    <source>
        <dbReference type="EMBL" id="ROO30086.1"/>
    </source>
</evidence>
<dbReference type="PANTHER" id="PTHR33540">
    <property type="entry name" value="TRNA THREONYLCARBAMOYLADENOSINE BIOSYNTHESIS PROTEIN TSAE"/>
    <property type="match status" value="1"/>
</dbReference>
<dbReference type="OrthoDB" id="9809275at2"/>
<dbReference type="InterPro" id="IPR011009">
    <property type="entry name" value="Kinase-like_dom_sf"/>
</dbReference>
<keyword evidence="5" id="KW-1185">Reference proteome</keyword>
<feature type="domain" description="Aminoglycoside phosphotransferase" evidence="3">
    <location>
        <begin position="26"/>
        <end position="248"/>
    </location>
</feature>
<dbReference type="InParanoid" id="A0A423PWV3"/>
<keyword evidence="4" id="KW-0808">Transferase</keyword>
<dbReference type="RefSeq" id="WP_123657640.1">
    <property type="nucleotide sequence ID" value="NZ_AYKG01000012.1"/>
</dbReference>
<dbReference type="Proteomes" id="UP000285310">
    <property type="component" value="Unassembled WGS sequence"/>
</dbReference>
<evidence type="ECO:0000313" key="5">
    <source>
        <dbReference type="Proteomes" id="UP000285310"/>
    </source>
</evidence>
<proteinExistence type="predicted"/>
<dbReference type="InterPro" id="IPR002575">
    <property type="entry name" value="Aminoglycoside_PTrfase"/>
</dbReference>
<dbReference type="GO" id="GO:0005524">
    <property type="term" value="F:ATP binding"/>
    <property type="evidence" value="ECO:0007669"/>
    <property type="project" value="UniProtKB-KW"/>
</dbReference>
<keyword evidence="2" id="KW-0067">ATP-binding</keyword>
<gene>
    <name evidence="4" type="ORF">SAJA_05530</name>
</gene>